<feature type="transmembrane region" description="Helical" evidence="1">
    <location>
        <begin position="329"/>
        <end position="349"/>
    </location>
</feature>
<feature type="transmembrane region" description="Helical" evidence="1">
    <location>
        <begin position="395"/>
        <end position="415"/>
    </location>
</feature>
<keyword evidence="3" id="KW-1185">Reference proteome</keyword>
<gene>
    <name evidence="2" type="ORF">ADEAN_001047400</name>
</gene>
<feature type="transmembrane region" description="Helical" evidence="1">
    <location>
        <begin position="119"/>
        <end position="140"/>
    </location>
</feature>
<dbReference type="Pfam" id="PF07344">
    <property type="entry name" value="Amastin"/>
    <property type="match status" value="2"/>
</dbReference>
<feature type="transmembrane region" description="Helical" evidence="1">
    <location>
        <begin position="191"/>
        <end position="212"/>
    </location>
</feature>
<proteinExistence type="predicted"/>
<feature type="transmembrane region" description="Helical" evidence="1">
    <location>
        <begin position="297"/>
        <end position="317"/>
    </location>
</feature>
<protein>
    <submittedName>
        <fullName evidence="2">Amastin surface glycoprotein, putative</fullName>
    </submittedName>
</protein>
<evidence type="ECO:0000313" key="2">
    <source>
        <dbReference type="EMBL" id="CAD2222918.1"/>
    </source>
</evidence>
<dbReference type="PANTHER" id="PTHR33297:SF4">
    <property type="entry name" value="AMASTIN"/>
    <property type="match status" value="1"/>
</dbReference>
<name>A0A7G2CSZ8_9TRYP</name>
<keyword evidence="1" id="KW-1133">Transmembrane helix</keyword>
<evidence type="ECO:0000256" key="1">
    <source>
        <dbReference type="SAM" id="Phobius"/>
    </source>
</evidence>
<dbReference type="AlphaFoldDB" id="A0A7G2CSZ8"/>
<dbReference type="Proteomes" id="UP000515908">
    <property type="component" value="Chromosome 29"/>
</dbReference>
<sequence>MSPEEEKEKVAAMEATLPRPSWYSTDSDDGEEELVDAAEINEMKVKPPGSTGILIVYIILIGIGWVFNLASSCPIPWMKAKHGGRTYGVWRAKGAGLPDLKVNNIHDCSNEMQYWQAGAAFSVFATCFSFGALISGILLICGKGHIGVSIGLAFYSMSFSLVSWSLIAALLHYHRCGKGTYNSFARLDAGFALTVVAWVLELVACLLLLIYFSCRYTKSVHSAKYSPMRIVYVILIFIVIVFWCVGCAYTMYEKDFPLVKSKITIWHTEVYDKASKMSTFLGRKWYMCSTYTRRMKVVAAFNIMSNIWAFFALMCGFASIQNRKMISKASLFGFIAFFFSFVSWLVIVINKSRILCNTEILEGQSLWYDLGYNGIPTGVEDGLINVKNYKLGEGFILIVTGWALVLVASILNCIFK</sequence>
<keyword evidence="1" id="KW-0472">Membrane</keyword>
<dbReference type="InterPro" id="IPR009944">
    <property type="entry name" value="Amastin"/>
</dbReference>
<dbReference type="OrthoDB" id="263017at2759"/>
<feature type="transmembrane region" description="Helical" evidence="1">
    <location>
        <begin position="152"/>
        <end position="171"/>
    </location>
</feature>
<evidence type="ECO:0000313" key="3">
    <source>
        <dbReference type="Proteomes" id="UP000515908"/>
    </source>
</evidence>
<dbReference type="PANTHER" id="PTHR33297">
    <property type="entry name" value="AMASTIN-LIKE SURFACE PROTEIN-LIKE PROTEIN-RELATED"/>
    <property type="match status" value="1"/>
</dbReference>
<accession>A0A7G2CSZ8</accession>
<reference evidence="2 3" key="1">
    <citation type="submission" date="2020-08" db="EMBL/GenBank/DDBJ databases">
        <authorList>
            <person name="Newling K."/>
            <person name="Davey J."/>
            <person name="Forrester S."/>
        </authorList>
    </citation>
    <scope>NUCLEOTIDE SEQUENCE [LARGE SCALE GENOMIC DNA]</scope>
    <source>
        <strain evidence="3">Crithidia deanei Carvalho (ATCC PRA-265)</strain>
    </source>
</reference>
<dbReference type="EMBL" id="LR877173">
    <property type="protein sequence ID" value="CAD2222918.1"/>
    <property type="molecule type" value="Genomic_DNA"/>
</dbReference>
<feature type="transmembrane region" description="Helical" evidence="1">
    <location>
        <begin position="232"/>
        <end position="252"/>
    </location>
</feature>
<organism evidence="2 3">
    <name type="scientific">Angomonas deanei</name>
    <dbReference type="NCBI Taxonomy" id="59799"/>
    <lineage>
        <taxon>Eukaryota</taxon>
        <taxon>Discoba</taxon>
        <taxon>Euglenozoa</taxon>
        <taxon>Kinetoplastea</taxon>
        <taxon>Metakinetoplastina</taxon>
        <taxon>Trypanosomatida</taxon>
        <taxon>Trypanosomatidae</taxon>
        <taxon>Strigomonadinae</taxon>
        <taxon>Angomonas</taxon>
    </lineage>
</organism>
<keyword evidence="1" id="KW-0812">Transmembrane</keyword>
<dbReference type="VEuPathDB" id="TriTrypDB:ADEAN_001047400"/>
<feature type="transmembrane region" description="Helical" evidence="1">
    <location>
        <begin position="52"/>
        <end position="70"/>
    </location>
</feature>